<protein>
    <submittedName>
        <fullName evidence="2">BTB domain-containing protein</fullName>
    </submittedName>
</protein>
<evidence type="ECO:0000313" key="2">
    <source>
        <dbReference type="WBParaSite" id="Hba_12231"/>
    </source>
</evidence>
<dbReference type="AlphaFoldDB" id="A0A1I7X4C0"/>
<name>A0A1I7X4C0_HETBA</name>
<evidence type="ECO:0000313" key="1">
    <source>
        <dbReference type="Proteomes" id="UP000095283"/>
    </source>
</evidence>
<keyword evidence="1" id="KW-1185">Reference proteome</keyword>
<dbReference type="Proteomes" id="UP000095283">
    <property type="component" value="Unplaced"/>
</dbReference>
<accession>A0A1I7X4C0</accession>
<dbReference type="WBParaSite" id="Hba_12231">
    <property type="protein sequence ID" value="Hba_12231"/>
    <property type="gene ID" value="Hba_12231"/>
</dbReference>
<reference evidence="2" key="1">
    <citation type="submission" date="2016-11" db="UniProtKB">
        <authorList>
            <consortium name="WormBaseParasite"/>
        </authorList>
    </citation>
    <scope>IDENTIFICATION</scope>
</reference>
<sequence length="137" mass="16198">MQRCHLPGRPKVLIQKCESDYICIRDAEIGCAHMISCQSLFYSASKFIRFALRCHLTPKDEVLCKMGNLREQTEQHMSLIFSLLRAWDGISQDELRPFCESWRCPYESANRRRKSCGHFMERICHKMFSKFPYQTPL</sequence>
<proteinExistence type="predicted"/>
<organism evidence="1 2">
    <name type="scientific">Heterorhabditis bacteriophora</name>
    <name type="common">Entomopathogenic nematode worm</name>
    <dbReference type="NCBI Taxonomy" id="37862"/>
    <lineage>
        <taxon>Eukaryota</taxon>
        <taxon>Metazoa</taxon>
        <taxon>Ecdysozoa</taxon>
        <taxon>Nematoda</taxon>
        <taxon>Chromadorea</taxon>
        <taxon>Rhabditida</taxon>
        <taxon>Rhabditina</taxon>
        <taxon>Rhabditomorpha</taxon>
        <taxon>Strongyloidea</taxon>
        <taxon>Heterorhabditidae</taxon>
        <taxon>Heterorhabditis</taxon>
    </lineage>
</organism>